<name>A0ABN7ZA15_9BURK</name>
<feature type="chain" id="PRO_5047205144" description="OmpA-like domain-containing protein" evidence="1">
    <location>
        <begin position="19"/>
        <end position="151"/>
    </location>
</feature>
<keyword evidence="1" id="KW-0732">Signal</keyword>
<dbReference type="RefSeq" id="WP_224006309.1">
    <property type="nucleotide sequence ID" value="NZ_CAJZAF010000029.1"/>
</dbReference>
<proteinExistence type="predicted"/>
<feature type="signal peptide" evidence="1">
    <location>
        <begin position="1"/>
        <end position="18"/>
    </location>
</feature>
<accession>A0ABN7ZA15</accession>
<gene>
    <name evidence="2" type="ORF">LMG23994_04593</name>
</gene>
<keyword evidence="3" id="KW-1185">Reference proteome</keyword>
<reference evidence="2 3" key="1">
    <citation type="submission" date="2021-08" db="EMBL/GenBank/DDBJ databases">
        <authorList>
            <person name="Peeters C."/>
        </authorList>
    </citation>
    <scope>NUCLEOTIDE SEQUENCE [LARGE SCALE GENOMIC DNA]</scope>
    <source>
        <strain evidence="2 3">LMG 23994</strain>
    </source>
</reference>
<comment type="caution">
    <text evidence="2">The sequence shown here is derived from an EMBL/GenBank/DDBJ whole genome shotgun (WGS) entry which is preliminary data.</text>
</comment>
<sequence>MRTLLASLVFFVAMPSSGCSLGGLEFDPAFEPHAARLSGAEMLRLAQWRSDLRIRFPNMGEFYVEVQASNAAGVSVRLAESRRIHLMESLQNLGIARADIQVSKVVERSVDPADLARADLHLKVIRYINTAAIAIDPKCPHACCPGPQPIR</sequence>
<organism evidence="2 3">
    <name type="scientific">Cupriavidus pinatubonensis</name>
    <dbReference type="NCBI Taxonomy" id="248026"/>
    <lineage>
        <taxon>Bacteria</taxon>
        <taxon>Pseudomonadati</taxon>
        <taxon>Pseudomonadota</taxon>
        <taxon>Betaproteobacteria</taxon>
        <taxon>Burkholderiales</taxon>
        <taxon>Burkholderiaceae</taxon>
        <taxon>Cupriavidus</taxon>
    </lineage>
</organism>
<evidence type="ECO:0008006" key="4">
    <source>
        <dbReference type="Google" id="ProtNLM"/>
    </source>
</evidence>
<dbReference type="Proteomes" id="UP000701702">
    <property type="component" value="Unassembled WGS sequence"/>
</dbReference>
<protein>
    <recommendedName>
        <fullName evidence="4">OmpA-like domain-containing protein</fullName>
    </recommendedName>
</protein>
<evidence type="ECO:0000313" key="2">
    <source>
        <dbReference type="EMBL" id="CAG9181162.1"/>
    </source>
</evidence>
<dbReference type="EMBL" id="CAJZAF010000029">
    <property type="protein sequence ID" value="CAG9181162.1"/>
    <property type="molecule type" value="Genomic_DNA"/>
</dbReference>
<evidence type="ECO:0000256" key="1">
    <source>
        <dbReference type="SAM" id="SignalP"/>
    </source>
</evidence>
<evidence type="ECO:0000313" key="3">
    <source>
        <dbReference type="Proteomes" id="UP000701702"/>
    </source>
</evidence>